<accession>A0A195CNP4</accession>
<feature type="compositionally biased region" description="Polar residues" evidence="2">
    <location>
        <begin position="315"/>
        <end position="345"/>
    </location>
</feature>
<feature type="compositionally biased region" description="Acidic residues" evidence="2">
    <location>
        <begin position="2384"/>
        <end position="2394"/>
    </location>
</feature>
<feature type="coiled-coil region" evidence="1">
    <location>
        <begin position="2668"/>
        <end position="2695"/>
    </location>
</feature>
<dbReference type="PANTHER" id="PTHR34491">
    <property type="entry name" value="A-TYPE INCLUSION PROTEIN, PUTATIVE-RELATED"/>
    <property type="match status" value="1"/>
</dbReference>
<gene>
    <name evidence="3" type="ORF">ALC62_07087</name>
</gene>
<feature type="compositionally biased region" description="Polar residues" evidence="2">
    <location>
        <begin position="2312"/>
        <end position="2323"/>
    </location>
</feature>
<feature type="region of interest" description="Disordered" evidence="2">
    <location>
        <begin position="1039"/>
        <end position="1133"/>
    </location>
</feature>
<feature type="compositionally biased region" description="Basic and acidic residues" evidence="2">
    <location>
        <begin position="77"/>
        <end position="88"/>
    </location>
</feature>
<dbReference type="Proteomes" id="UP000078542">
    <property type="component" value="Unassembled WGS sequence"/>
</dbReference>
<evidence type="ECO:0000313" key="3">
    <source>
        <dbReference type="EMBL" id="KYN02097.1"/>
    </source>
</evidence>
<dbReference type="STRING" id="456900.A0A195CNP4"/>
<feature type="compositionally biased region" description="Polar residues" evidence="2">
    <location>
        <begin position="486"/>
        <end position="498"/>
    </location>
</feature>
<dbReference type="PANTHER" id="PTHR34491:SF156">
    <property type="entry name" value="KINESIN MOTOR DOMAIN-CONTAINING PROTEIN"/>
    <property type="match status" value="1"/>
</dbReference>
<reference evidence="3 4" key="1">
    <citation type="submission" date="2016-03" db="EMBL/GenBank/DDBJ databases">
        <title>Cyphomyrmex costatus WGS genome.</title>
        <authorList>
            <person name="Nygaard S."/>
            <person name="Hu H."/>
            <person name="Boomsma J."/>
            <person name="Zhang G."/>
        </authorList>
    </citation>
    <scope>NUCLEOTIDE SEQUENCE [LARGE SCALE GENOMIC DNA]</scope>
    <source>
        <strain evidence="3">MS0001</strain>
        <tissue evidence="3">Whole body</tissue>
    </source>
</reference>
<evidence type="ECO:0000313" key="4">
    <source>
        <dbReference type="Proteomes" id="UP000078542"/>
    </source>
</evidence>
<feature type="region of interest" description="Disordered" evidence="2">
    <location>
        <begin position="57"/>
        <end position="90"/>
    </location>
</feature>
<feature type="compositionally biased region" description="Basic and acidic residues" evidence="2">
    <location>
        <begin position="2395"/>
        <end position="2406"/>
    </location>
</feature>
<keyword evidence="4" id="KW-1185">Reference proteome</keyword>
<feature type="compositionally biased region" description="Basic and acidic residues" evidence="2">
    <location>
        <begin position="906"/>
        <end position="926"/>
    </location>
</feature>
<feature type="region of interest" description="Disordered" evidence="2">
    <location>
        <begin position="899"/>
        <end position="929"/>
    </location>
</feature>
<name>A0A195CNP4_9HYME</name>
<feature type="compositionally biased region" description="Basic and acidic residues" evidence="2">
    <location>
        <begin position="2422"/>
        <end position="2450"/>
    </location>
</feature>
<organism evidence="3 4">
    <name type="scientific">Cyphomyrmex costatus</name>
    <dbReference type="NCBI Taxonomy" id="456900"/>
    <lineage>
        <taxon>Eukaryota</taxon>
        <taxon>Metazoa</taxon>
        <taxon>Ecdysozoa</taxon>
        <taxon>Arthropoda</taxon>
        <taxon>Hexapoda</taxon>
        <taxon>Insecta</taxon>
        <taxon>Pterygota</taxon>
        <taxon>Neoptera</taxon>
        <taxon>Endopterygota</taxon>
        <taxon>Hymenoptera</taxon>
        <taxon>Apocrita</taxon>
        <taxon>Aculeata</taxon>
        <taxon>Formicoidea</taxon>
        <taxon>Formicidae</taxon>
        <taxon>Myrmicinae</taxon>
        <taxon>Cyphomyrmex</taxon>
    </lineage>
</organism>
<feature type="compositionally biased region" description="Acidic residues" evidence="2">
    <location>
        <begin position="2357"/>
        <end position="2366"/>
    </location>
</feature>
<feature type="compositionally biased region" description="Basic and acidic residues" evidence="2">
    <location>
        <begin position="2367"/>
        <end position="2383"/>
    </location>
</feature>
<keyword evidence="1" id="KW-0175">Coiled coil</keyword>
<feature type="region of interest" description="Disordered" evidence="2">
    <location>
        <begin position="315"/>
        <end position="356"/>
    </location>
</feature>
<feature type="region of interest" description="Disordered" evidence="2">
    <location>
        <begin position="2282"/>
        <end position="2506"/>
    </location>
</feature>
<evidence type="ECO:0000256" key="2">
    <source>
        <dbReference type="SAM" id="MobiDB-lite"/>
    </source>
</evidence>
<feature type="compositionally biased region" description="Acidic residues" evidence="2">
    <location>
        <begin position="1083"/>
        <end position="1092"/>
    </location>
</feature>
<evidence type="ECO:0000256" key="1">
    <source>
        <dbReference type="SAM" id="Coils"/>
    </source>
</evidence>
<feature type="compositionally biased region" description="Basic and acidic residues" evidence="2">
    <location>
        <begin position="1043"/>
        <end position="1055"/>
    </location>
</feature>
<feature type="region of interest" description="Disordered" evidence="2">
    <location>
        <begin position="804"/>
        <end position="834"/>
    </location>
</feature>
<feature type="region of interest" description="Disordered" evidence="2">
    <location>
        <begin position="1833"/>
        <end position="1863"/>
    </location>
</feature>
<proteinExistence type="predicted"/>
<sequence>MVSFSHQEREHIRWDVLVSASSVPNIHDKSAKLAGIATFLLIHGLCNAETTGSREIKVNDSDSIERPVTDDDVDAPNAERRKEEEKEQQANVDEMLPILPPIILLDFDNGTIDDNATETDEKSKRTVNNGLGNYGFNRNSLHAPRKYNYYFPAGKTGTTVSIEESISPFLPRTIIEKIPLNNQKPISGSIANFDQQGSRDLTGSNYRYYNPATKSSHVFGLRTKLTKTSDSEIYQGFTPIARPSVDAYLNADYQDGVYASTTPQSSTFGPAEAVSGYVTQNPQSYTASSSSRYTYVTPSPSPYIRRYLGQSSQHTINVQSYSRSKQGSSAMESSTPASDDASSYSEETRPFPNLPRYTVENGVRYENKIFWKYPDGRVSDVPPRTYETYSEYPSLAALHAAKDQDASQIYESASTEGSVMSQGPVQFPLAPEPSGSRIPFISANSLSRLQQQQQAFRLGYQNFINQKQAASQQVKAGSGVSPMYSVPTTTLSPRNSLKLTGKNPKNRYETLGSISKYMVNSPNPEYVNNAEKNAKPTRLFTSSAGNLAKKINTGDKNLDGYSNLQYSDLLNYNPSISQYIKNPASILNVQPTFVQAGSSLIPVIILRVDGVPPIQPKATPNMNLKALLQQYLVQYAKSIDELAQQSNYDLGDDQSPNDQSSFSTSHLRQLARLTSNSDAQDLIGNPTESYIGKSSYETSNLEVEKSLSSGKYGERTAARPKVILLFLGWPQTRCSENADLKSEEIFDQLATASETMVHAVKPNKNSKDLEKELSSISSSTIHYENSNGFVPMVRSVSPSVSYELDSSQTSDYEKQRSEESNATNAVSAEDSSRVKKLEEDLAYSSEARIFLSLPGSLTNRRSFDFQDDRLNEFELLKVNNDTPAVANYQDFYENMHSTMNTETDSESGKSSRHSNNERGKRLENHTRNYGWQSQQNNDADIYAQFYSYNNAHDTKKTLYGQEKVVGNYQQQNTVNYNGLSATKNAVATPSSSRTNYEANELAHSGTYGDAAESSRTRHRFMKPVVVAEPSNHKMEIKFSSQLKDSESDNDDKTLKNSEFSNSETYDTYNNNNRQRSYQRTEDSGEVSDENTDYSDYVDRLRLRAQKNRKRPDSVRKQLSKEHRGTLNESADEGKYMYNSAKLKSQRHRTKANPWLNDPSANHHDESVEDIRHDSRVTSTKTKKVHGSRNTNTWSQITPNLEISHSNGIELNQLEKPKYIVNFVPVGNFDHATALGGSQGFDMSNAMLQNLATVAPIGTFSTTTPLLSTPQPVLTQNLAISKNLVSTPVPDIIVGQNTFQNPVQTVLLSHPSGPNKIVNTLRATYVPSTMTPVFAFTPGLTPALQNLNVHGMQGNVTPQTTFTVFPQPTIQTYPSFLQTPLQATHIQVNPHGLQGQNLINHANLQVQSASTVPTLLSSQTMPESRANMETHIKKNVYPTSGGNFLATASLAVGQNGQKQAANVNSYYMQGQNTQLIPTQQNLQELQAQMNKQLTKGGRLPGIVLQAADSTTSHSINNLNMLGTAATNAHLPNVGTKTVEIVNPNIKINPFNMNTYQAMHYPATVLTTPIPIFSTIASATPQTILHSYVNSLTESGAKPKQVDLKFAQTQERPVFNPINFIPNVDIIKNQNALNNKLSTNEPLQPGLNLVPAMPGGNFFKPLTGQNELIMKPKLASDLQKYAEEMFKESLKTMYNSQKWNNDRKPGNIQNNSEASDLAKLRHELQKLKSSLTESKYRDILEAYQSENNVHTSNAPTSSGDKKKLDPLLATLEHLLKTRPGGPIHIYHGAVKPGRKPKLEDTNFAASSNYDFNDDSYLEFLTPPRPDAFRSKVPFHDKQMKKRPGSRFKNGPRKLRSNKGSSGLETSASNVEVYLDGTHAYSRKPPKDFDHENFDYDSRHRSFFDSYPTFTTSTPESLSKILREMKSNTEYDINHPRMHNLLGMLMKNKQLPNRGAQNYFRDKDQLITQRVPYTGTNHGPGSHAYGSVPKRPLPYVSPPIHQIESHRSNLLAPYFGILNNPDAYKAARSVEKPLDASKSIVSQSHQKLQGIYSPSYNAFYQYKPIELSSFSDFEYPPFTNIGKLVSQSVSSPTVQAPVYKMNYPLSKVTDYSQVYAPNFSEVLPTFESQPFLLSSNYPIESDVGFKFGTGPKLNIALQSSNDSPFSSPLSSFQGQIIPIQKANGSPQFPQYKGASIEAYPVTSNVPKAQGNYESLYNQPQLHFDKEHNDNVQPINVRQNTAHPSVGTQGILNDAEIINTKNPEPHTPQPDDDDDETRDDEIILFLGYKNSDKEYDSSSEDDDVERQAGKHFKASPTESDFKPSTSYPFKEYDERFGKHRAYSDDDDFEDKPFSSYKNSSDDDEEEEDSSSEYRGEYTESSKPSHDSFEEEDEEEKDEEESRKQEKRKEVDEDSYEVQLPGRSKYYQKDFEQEFEESYKEELPKQEYVHVKEVPEIESYVDSSSSKRQQKSKSRVKQGQSKESKSQESRNSRKNRKVPKMDYRDSTAYGSDISTKTSPKIVLLSAVAVVVELKSDSKKHKRGVAFFGSPDFFGFVPAFAPWAQSFATSAWNPPITPDVALAQVEVQATHDVALQALKDPVSGTPSIAYPPEVLRAIQQAKEANNNVVAVQHKVAEAKQAALIQQKIALAKEAAAREAAARSHEISQHAETEAKASARQLVALQQRLATLKDTVAAAQRVAAAREAAAAAAIQRNAANTAAELRKLDVDKQISQSEQEAKEKDIIAAKENAIAAAVQHASLQKSAHHPWG</sequence>
<feature type="compositionally biased region" description="Basic and acidic residues" evidence="2">
    <location>
        <begin position="2475"/>
        <end position="2486"/>
    </location>
</feature>
<dbReference type="EMBL" id="KQ977532">
    <property type="protein sequence ID" value="KYN02097.1"/>
    <property type="molecule type" value="Genomic_DNA"/>
</dbReference>
<feature type="compositionally biased region" description="Basic and acidic residues" evidence="2">
    <location>
        <begin position="1110"/>
        <end position="1125"/>
    </location>
</feature>
<feature type="compositionally biased region" description="Basic and acidic residues" evidence="2">
    <location>
        <begin position="57"/>
        <end position="69"/>
    </location>
</feature>
<feature type="region of interest" description="Disordered" evidence="2">
    <location>
        <begin position="1151"/>
        <end position="1192"/>
    </location>
</feature>
<protein>
    <submittedName>
        <fullName evidence="3">Uncharacterized protein</fullName>
    </submittedName>
</protein>
<feature type="compositionally biased region" description="Basic and acidic residues" evidence="2">
    <location>
        <begin position="1160"/>
        <end position="1175"/>
    </location>
</feature>
<feature type="coiled-coil region" evidence="1">
    <location>
        <begin position="1708"/>
        <end position="1735"/>
    </location>
</feature>
<feature type="region of interest" description="Disordered" evidence="2">
    <location>
        <begin position="485"/>
        <end position="504"/>
    </location>
</feature>
<feature type="region of interest" description="Disordered" evidence="2">
    <location>
        <begin position="647"/>
        <end position="666"/>
    </location>
</feature>
<feature type="compositionally biased region" description="Basic residues" evidence="2">
    <location>
        <begin position="1836"/>
        <end position="1854"/>
    </location>
</feature>
<feature type="compositionally biased region" description="Polar residues" evidence="2">
    <location>
        <begin position="1056"/>
        <end position="1077"/>
    </location>
</feature>